<gene>
    <name evidence="2" type="ORF">FGA12_18105</name>
</gene>
<evidence type="ECO:0000313" key="2">
    <source>
        <dbReference type="EMBL" id="QDF76924.1"/>
    </source>
</evidence>
<dbReference type="Pfam" id="PF24697">
    <property type="entry name" value="DUF7661"/>
    <property type="match status" value="1"/>
</dbReference>
<proteinExistence type="predicted"/>
<dbReference type="InterPro" id="IPR056078">
    <property type="entry name" value="DUF7661"/>
</dbReference>
<reference evidence="2 3" key="1">
    <citation type="submission" date="2019-06" db="EMBL/GenBank/DDBJ databases">
        <title>Complete genome of Shewanella marisflavi ECSMB14101, a mussel settlement-inducing bacterium isolated from East China Sea.</title>
        <authorList>
            <person name="Yang J."/>
            <person name="Liang X."/>
            <person name="Chang R."/>
            <person name="Peng L."/>
        </authorList>
    </citation>
    <scope>NUCLEOTIDE SEQUENCE [LARGE SCALE GENOMIC DNA]</scope>
    <source>
        <strain evidence="2 3">ECSMB14101</strain>
    </source>
</reference>
<dbReference type="Proteomes" id="UP000318758">
    <property type="component" value="Chromosome"/>
</dbReference>
<dbReference type="RefSeq" id="WP_033540301.1">
    <property type="nucleotide sequence ID" value="NZ_CP041153.1"/>
</dbReference>
<feature type="domain" description="DUF7661" evidence="1">
    <location>
        <begin position="1"/>
        <end position="68"/>
    </location>
</feature>
<organism evidence="2 3">
    <name type="scientific">Shewanella marisflavi</name>
    <dbReference type="NCBI Taxonomy" id="260364"/>
    <lineage>
        <taxon>Bacteria</taxon>
        <taxon>Pseudomonadati</taxon>
        <taxon>Pseudomonadota</taxon>
        <taxon>Gammaproteobacteria</taxon>
        <taxon>Alteromonadales</taxon>
        <taxon>Shewanellaceae</taxon>
        <taxon>Shewanella</taxon>
    </lineage>
</organism>
<evidence type="ECO:0000313" key="3">
    <source>
        <dbReference type="Proteomes" id="UP000318758"/>
    </source>
</evidence>
<sequence>MIRINVFGRSMSVRRVGEEWQLFSESQTGMRSRVYDVVIPPELTEDQLLGYLDDIYHEQASAQHPKVSLES</sequence>
<accession>A0ABX5WRQ1</accession>
<evidence type="ECO:0000259" key="1">
    <source>
        <dbReference type="Pfam" id="PF24697"/>
    </source>
</evidence>
<protein>
    <recommendedName>
        <fullName evidence="1">DUF7661 domain-containing protein</fullName>
    </recommendedName>
</protein>
<dbReference type="EMBL" id="CP041153">
    <property type="protein sequence ID" value="QDF76924.1"/>
    <property type="molecule type" value="Genomic_DNA"/>
</dbReference>
<keyword evidence="3" id="KW-1185">Reference proteome</keyword>
<name>A0ABX5WRQ1_9GAMM</name>